<evidence type="ECO:0000313" key="1">
    <source>
        <dbReference type="EMBL" id="URZ12202.1"/>
    </source>
</evidence>
<dbReference type="RefSeq" id="WP_077831978.1">
    <property type="nucleotide sequence ID" value="NZ_CP096983.1"/>
</dbReference>
<dbReference type="EMBL" id="CP096983">
    <property type="protein sequence ID" value="URZ12202.1"/>
    <property type="molecule type" value="Genomic_DNA"/>
</dbReference>
<dbReference type="STRING" id="84029.CROST_19010"/>
<accession>A0A1S8MHT9</accession>
<dbReference type="Proteomes" id="UP000190951">
    <property type="component" value="Chromosome"/>
</dbReference>
<reference evidence="1 2" key="1">
    <citation type="submission" date="2022-04" db="EMBL/GenBank/DDBJ databases">
        <title>Genome sequence of C. roseum typestrain.</title>
        <authorList>
            <person name="Poehlein A."/>
            <person name="Schoch T."/>
            <person name="Duerre P."/>
            <person name="Daniel R."/>
        </authorList>
    </citation>
    <scope>NUCLEOTIDE SEQUENCE [LARGE SCALE GENOMIC DNA]</scope>
    <source>
        <strain evidence="1 2">DSM 7320</strain>
    </source>
</reference>
<proteinExistence type="predicted"/>
<evidence type="ECO:0000313" key="2">
    <source>
        <dbReference type="Proteomes" id="UP000190951"/>
    </source>
</evidence>
<sequence length="151" mass="17782">MDYELFVFSIYKVEELTEKLVCMVKNILKRDVNCISRKDEYIFIGCETFGITIEIEDISDLDYIKESCRININLCISIQVSHKTFDEGIRELFQIIINLLKIVDGDILFLFNGEKQVLRRDNGVLTLNEDVEYIPYELIDIPYKKEKLLNL</sequence>
<protein>
    <submittedName>
        <fullName evidence="1">Uncharacterized protein</fullName>
    </submittedName>
</protein>
<keyword evidence="2" id="KW-1185">Reference proteome</keyword>
<gene>
    <name evidence="1" type="ORF">CROST_029190</name>
</gene>
<dbReference type="KEGG" id="crw:CROST_029190"/>
<dbReference type="AlphaFoldDB" id="A0A1S8MHT9"/>
<name>A0A1S8MHT9_9CLOT</name>
<organism evidence="1 2">
    <name type="scientific">Clostridium felsineum</name>
    <dbReference type="NCBI Taxonomy" id="36839"/>
    <lineage>
        <taxon>Bacteria</taxon>
        <taxon>Bacillati</taxon>
        <taxon>Bacillota</taxon>
        <taxon>Clostridia</taxon>
        <taxon>Eubacteriales</taxon>
        <taxon>Clostridiaceae</taxon>
        <taxon>Clostridium</taxon>
    </lineage>
</organism>